<dbReference type="EMBL" id="JADFTS010000003">
    <property type="protein sequence ID" value="KAF9616643.1"/>
    <property type="molecule type" value="Genomic_DNA"/>
</dbReference>
<dbReference type="PANTHER" id="PTHR46702:SF1">
    <property type="entry name" value="DUF1666 FAMILY PROTEIN (DUF1666)"/>
    <property type="match status" value="1"/>
</dbReference>
<proteinExistence type="predicted"/>
<dbReference type="AlphaFoldDB" id="A0A835M1Y1"/>
<protein>
    <submittedName>
        <fullName evidence="1">Uncharacterized protein</fullName>
    </submittedName>
</protein>
<sequence length="378" mass="42255">MVEINTDGTLSKHRAGCGGIVRNSEGRMVCVFAGQQIRISVLELLAICKGVKYVLFPSGVGSLCASNIYHLLTPTSNPEQPCDKFTGCTSSWDGDPLRISFQGLIVWYGRNRFLRASQVVGQNCSRLSSTPSPRSASKKLASTLRSLSFKKRGEPAQDNDELLQQDDPCQDLEMAYVAHISLTWETLHCQYMLLSLKVLPVTTMLLSSFSSSRFYYRGFNLICCAASIHHGNGHMCYGLLGHLRMVFLESIPCSFYDCYGILILSRSHSKRCQENVPCSMEAFCIFLYYVWAIGTDNEQAQSVTNLNRLLSSKTIRQETEHNKDDKQKKESSVFIHACPPVTYASVAPFPFLPAHVYADSDMQIYDIVDPVFSKAQTE</sequence>
<dbReference type="InterPro" id="IPR012870">
    <property type="entry name" value="DUF1666"/>
</dbReference>
<organism evidence="1 2">
    <name type="scientific">Coptis chinensis</name>
    <dbReference type="NCBI Taxonomy" id="261450"/>
    <lineage>
        <taxon>Eukaryota</taxon>
        <taxon>Viridiplantae</taxon>
        <taxon>Streptophyta</taxon>
        <taxon>Embryophyta</taxon>
        <taxon>Tracheophyta</taxon>
        <taxon>Spermatophyta</taxon>
        <taxon>Magnoliopsida</taxon>
        <taxon>Ranunculales</taxon>
        <taxon>Ranunculaceae</taxon>
        <taxon>Coptidoideae</taxon>
        <taxon>Coptis</taxon>
    </lineage>
</organism>
<gene>
    <name evidence="1" type="ORF">IFM89_030877</name>
</gene>
<reference evidence="1 2" key="1">
    <citation type="submission" date="2020-10" db="EMBL/GenBank/DDBJ databases">
        <title>The Coptis chinensis genome and diversification of protoberbering-type alkaloids.</title>
        <authorList>
            <person name="Wang B."/>
            <person name="Shu S."/>
            <person name="Song C."/>
            <person name="Liu Y."/>
        </authorList>
    </citation>
    <scope>NUCLEOTIDE SEQUENCE [LARGE SCALE GENOMIC DNA]</scope>
    <source>
        <strain evidence="1">HL-2020</strain>
        <tissue evidence="1">Leaf</tissue>
    </source>
</reference>
<name>A0A835M1Y1_9MAGN</name>
<keyword evidence="2" id="KW-1185">Reference proteome</keyword>
<accession>A0A835M1Y1</accession>
<dbReference type="PANTHER" id="PTHR46702">
    <property type="entry name" value="DNA LIGASE (DUF1666)-RELATED"/>
    <property type="match status" value="1"/>
</dbReference>
<dbReference type="Proteomes" id="UP000631114">
    <property type="component" value="Unassembled WGS sequence"/>
</dbReference>
<comment type="caution">
    <text evidence="1">The sequence shown here is derived from an EMBL/GenBank/DDBJ whole genome shotgun (WGS) entry which is preliminary data.</text>
</comment>
<evidence type="ECO:0000313" key="2">
    <source>
        <dbReference type="Proteomes" id="UP000631114"/>
    </source>
</evidence>
<evidence type="ECO:0000313" key="1">
    <source>
        <dbReference type="EMBL" id="KAF9616643.1"/>
    </source>
</evidence>
<dbReference type="Pfam" id="PF07891">
    <property type="entry name" value="DUF1666"/>
    <property type="match status" value="1"/>
</dbReference>